<evidence type="ECO:0000256" key="1">
    <source>
        <dbReference type="ARBA" id="ARBA00008812"/>
    </source>
</evidence>
<reference evidence="3 4" key="1">
    <citation type="submission" date="2012-08" db="EMBL/GenBank/DDBJ databases">
        <title>Whole genome shotgun sequence of Gordonia rubripertincta NBRC 101908.</title>
        <authorList>
            <person name="Takarada H."/>
            <person name="Hosoyama A."/>
            <person name="Tsuchikane K."/>
            <person name="Katsumata H."/>
            <person name="Baba S."/>
            <person name="Ohji S."/>
            <person name="Yamazaki S."/>
            <person name="Fujita N."/>
        </authorList>
    </citation>
    <scope>NUCLEOTIDE SEQUENCE [LARGE SCALE GENOMIC DNA]</scope>
    <source>
        <strain evidence="3 4">NBRC 101908</strain>
    </source>
</reference>
<comment type="similarity">
    <text evidence="1">Belongs to the UPF0312 family.</text>
</comment>
<evidence type="ECO:0000313" key="3">
    <source>
        <dbReference type="EMBL" id="GAB87773.1"/>
    </source>
</evidence>
<dbReference type="PANTHER" id="PTHR34406">
    <property type="entry name" value="PROTEIN YCEI"/>
    <property type="match status" value="1"/>
</dbReference>
<dbReference type="PANTHER" id="PTHR34406:SF1">
    <property type="entry name" value="PROTEIN YCEI"/>
    <property type="match status" value="1"/>
</dbReference>
<protein>
    <recommendedName>
        <fullName evidence="2">Lipid/polyisoprenoid-binding YceI-like domain-containing protein</fullName>
    </recommendedName>
</protein>
<proteinExistence type="inferred from homology"/>
<dbReference type="InterPro" id="IPR007372">
    <property type="entry name" value="Lipid/polyisoprenoid-bd_YceI"/>
</dbReference>
<feature type="domain" description="Lipid/polyisoprenoid-binding YceI-like" evidence="2">
    <location>
        <begin position="24"/>
        <end position="199"/>
    </location>
</feature>
<comment type="caution">
    <text evidence="3">The sequence shown here is derived from an EMBL/GenBank/DDBJ whole genome shotgun (WGS) entry which is preliminary data.</text>
</comment>
<dbReference type="Gene3D" id="2.40.128.110">
    <property type="entry name" value="Lipid/polyisoprenoid-binding, YceI-like"/>
    <property type="match status" value="1"/>
</dbReference>
<organism evidence="3 4">
    <name type="scientific">Gordonia rubripertincta NBRC 101908</name>
    <dbReference type="NCBI Taxonomy" id="1077975"/>
    <lineage>
        <taxon>Bacteria</taxon>
        <taxon>Bacillati</taxon>
        <taxon>Actinomycetota</taxon>
        <taxon>Actinomycetes</taxon>
        <taxon>Mycobacteriales</taxon>
        <taxon>Gordoniaceae</taxon>
        <taxon>Gordonia</taxon>
    </lineage>
</organism>
<evidence type="ECO:0000259" key="2">
    <source>
        <dbReference type="SMART" id="SM00867"/>
    </source>
</evidence>
<dbReference type="Proteomes" id="UP000010744">
    <property type="component" value="Unassembled WGS sequence"/>
</dbReference>
<dbReference type="Pfam" id="PF04264">
    <property type="entry name" value="YceI"/>
    <property type="match status" value="1"/>
</dbReference>
<evidence type="ECO:0000313" key="4">
    <source>
        <dbReference type="Proteomes" id="UP000010744"/>
    </source>
</evidence>
<dbReference type="InterPro" id="IPR036761">
    <property type="entry name" value="TTHA0802/YceI-like_sf"/>
</dbReference>
<dbReference type="SUPFAM" id="SSF101874">
    <property type="entry name" value="YceI-like"/>
    <property type="match status" value="1"/>
</dbReference>
<dbReference type="SMART" id="SM00867">
    <property type="entry name" value="YceI"/>
    <property type="match status" value="1"/>
</dbReference>
<sequence length="200" mass="21714">MSSAVQWARPRTPSAYTTAVAESVWEFTESDGSVVVHTDVGGRAARTGHRLRIAMRTWSASVTLTDLVPTNLTATISVDSMHVESGEGGLTPMTGAEKSLARMNALKSMDADKYPEITYEAGTFSTTDGGYRADGVLTVHGRSRPHVLDLQVDETADSWRISTESTVTQSDFGIKPYSLMMGTLKVVDNVRIVIEVSRTR</sequence>
<name>A0ABQ0HZT7_GORRU</name>
<keyword evidence="4" id="KW-1185">Reference proteome</keyword>
<gene>
    <name evidence="3" type="ORF">GORBP_109_00360</name>
</gene>
<accession>A0ABQ0HZT7</accession>
<dbReference type="EMBL" id="BAHB01000109">
    <property type="protein sequence ID" value="GAB87773.1"/>
    <property type="molecule type" value="Genomic_DNA"/>
</dbReference>